<reference evidence="5 6" key="1">
    <citation type="submission" date="2023-10" db="EMBL/GenBank/DDBJ databases">
        <title>Chromosome-scale genome assembly provides insights into flower coloration mechanisms of Canna indica.</title>
        <authorList>
            <person name="Li C."/>
        </authorList>
    </citation>
    <scope>NUCLEOTIDE SEQUENCE [LARGE SCALE GENOMIC DNA]</scope>
    <source>
        <tissue evidence="5">Flower</tissue>
    </source>
</reference>
<feature type="repeat" description="PPR" evidence="3">
    <location>
        <begin position="112"/>
        <end position="146"/>
    </location>
</feature>
<feature type="repeat" description="PPR" evidence="3">
    <location>
        <begin position="324"/>
        <end position="358"/>
    </location>
</feature>
<dbReference type="InterPro" id="IPR057027">
    <property type="entry name" value="TPR_mt"/>
</dbReference>
<evidence type="ECO:0000259" key="4">
    <source>
        <dbReference type="Pfam" id="PF23276"/>
    </source>
</evidence>
<dbReference type="Gene3D" id="1.25.40.10">
    <property type="entry name" value="Tetratricopeptide repeat domain"/>
    <property type="match status" value="3"/>
</dbReference>
<protein>
    <submittedName>
        <fullName evidence="5">Pentatricopeptide repeat-containing protein</fullName>
    </submittedName>
</protein>
<dbReference type="PROSITE" id="PS51375">
    <property type="entry name" value="PPR"/>
    <property type="match status" value="4"/>
</dbReference>
<keyword evidence="2" id="KW-0677">Repeat</keyword>
<dbReference type="EMBL" id="CP136895">
    <property type="protein sequence ID" value="WOL09492.1"/>
    <property type="molecule type" value="Genomic_DNA"/>
</dbReference>
<feature type="repeat" description="PPR" evidence="3">
    <location>
        <begin position="359"/>
        <end position="393"/>
    </location>
</feature>
<gene>
    <name evidence="5" type="ORF">Cni_G18245</name>
</gene>
<evidence type="ECO:0000313" key="5">
    <source>
        <dbReference type="EMBL" id="WOL09492.1"/>
    </source>
</evidence>
<feature type="repeat" description="PPR" evidence="3">
    <location>
        <begin position="253"/>
        <end position="287"/>
    </location>
</feature>
<keyword evidence="6" id="KW-1185">Reference proteome</keyword>
<name>A0AAQ3KIZ1_9LILI</name>
<sequence>MTRIQAGKMVAAKSDLPRSPLPIASSTAMPYPPPVWEAPPSQLPSTSIPDPRVGAFCEILSRVPPAELESVLSRCGISPLPEHVEAVLRLCYASPDSAISFFRWTGRSLKHTPYAWNLMVDILGKNGQFETMWDAIRSMKQEGALSTATFFSAFGSYCAAGRLKEAIMTFDVMDRYGISKDVVAVNSLLSAICREDGRTSDAADFFDRVKINIPPDADTFAILLEGWEKEGNVARAKNTFGEMVIRVGWNADNMSAYDAFLTTLVRGSQPDEAVKFLKVMQAKNCLPGLKFFSNALDILIQQNNHLHALALWDIMVIDSGLIPNLAMCNAMIVVLCNNRDLDSAYRLLDEMPCFGVFPDTFTYNTIFGCLIRNKKAQEAERFFVEMRKSEQWPSPKNCEIAIRMFFDHYDPRAAMEVWNFMVEDLSPDDECANELLLGLLELGRLTEVRRHAEDMLNRGIQFPSSTLEKLKTAFHKAGRQDAYDRIVRRLKKH</sequence>
<accession>A0AAQ3KIZ1</accession>
<dbReference type="PANTHER" id="PTHR47447">
    <property type="entry name" value="OS03G0856100 PROTEIN"/>
    <property type="match status" value="1"/>
</dbReference>
<organism evidence="5 6">
    <name type="scientific">Canna indica</name>
    <name type="common">Indian-shot</name>
    <dbReference type="NCBI Taxonomy" id="4628"/>
    <lineage>
        <taxon>Eukaryota</taxon>
        <taxon>Viridiplantae</taxon>
        <taxon>Streptophyta</taxon>
        <taxon>Embryophyta</taxon>
        <taxon>Tracheophyta</taxon>
        <taxon>Spermatophyta</taxon>
        <taxon>Magnoliopsida</taxon>
        <taxon>Liliopsida</taxon>
        <taxon>Zingiberales</taxon>
        <taxon>Cannaceae</taxon>
        <taxon>Canna</taxon>
    </lineage>
</organism>
<evidence type="ECO:0000256" key="1">
    <source>
        <dbReference type="ARBA" id="ARBA00007626"/>
    </source>
</evidence>
<dbReference type="Pfam" id="PF13041">
    <property type="entry name" value="PPR_2"/>
    <property type="match status" value="1"/>
</dbReference>
<dbReference type="InterPro" id="IPR002885">
    <property type="entry name" value="PPR_rpt"/>
</dbReference>
<evidence type="ECO:0000256" key="3">
    <source>
        <dbReference type="PROSITE-ProRule" id="PRU00708"/>
    </source>
</evidence>
<dbReference type="AlphaFoldDB" id="A0AAQ3KIZ1"/>
<comment type="similarity">
    <text evidence="1">Belongs to the PPR family. P subfamily.</text>
</comment>
<proteinExistence type="inferred from homology"/>
<dbReference type="PANTHER" id="PTHR47447:SF23">
    <property type="entry name" value="PENTACOTRIPEPTIDE-REPEAT REGION OF PRORP DOMAIN-CONTAINING PROTEIN"/>
    <property type="match status" value="1"/>
</dbReference>
<dbReference type="NCBIfam" id="TIGR00756">
    <property type="entry name" value="PPR"/>
    <property type="match status" value="3"/>
</dbReference>
<dbReference type="Proteomes" id="UP001327560">
    <property type="component" value="Chromosome 6"/>
</dbReference>
<feature type="domain" description="Pentatricopeptide repeat-containing protein-mitochondrial" evidence="4">
    <location>
        <begin position="124"/>
        <end position="242"/>
    </location>
</feature>
<dbReference type="Pfam" id="PF23276">
    <property type="entry name" value="TPR_24"/>
    <property type="match status" value="1"/>
</dbReference>
<dbReference type="InterPro" id="IPR011990">
    <property type="entry name" value="TPR-like_helical_dom_sf"/>
</dbReference>
<evidence type="ECO:0000313" key="6">
    <source>
        <dbReference type="Proteomes" id="UP001327560"/>
    </source>
</evidence>
<evidence type="ECO:0000256" key="2">
    <source>
        <dbReference type="ARBA" id="ARBA00022737"/>
    </source>
</evidence>